<comment type="similarity">
    <text evidence="1">Belongs to the ROK (NagC/XylR) family.</text>
</comment>
<organism evidence="2 3">
    <name type="scientific">Clostridium manihotivorum</name>
    <dbReference type="NCBI Taxonomy" id="2320868"/>
    <lineage>
        <taxon>Bacteria</taxon>
        <taxon>Bacillati</taxon>
        <taxon>Bacillota</taxon>
        <taxon>Clostridia</taxon>
        <taxon>Eubacteriales</taxon>
        <taxon>Clostridiaceae</taxon>
        <taxon>Clostridium</taxon>
    </lineage>
</organism>
<dbReference type="RefSeq" id="WP_128215336.1">
    <property type="nucleotide sequence ID" value="NZ_CP025746.1"/>
</dbReference>
<evidence type="ECO:0000313" key="2">
    <source>
        <dbReference type="EMBL" id="QAA34623.1"/>
    </source>
</evidence>
<dbReference type="CDD" id="cd24152">
    <property type="entry name" value="ASKHA_NBD_ROK-like"/>
    <property type="match status" value="1"/>
</dbReference>
<dbReference type="InterPro" id="IPR043129">
    <property type="entry name" value="ATPase_NBD"/>
</dbReference>
<name>A0A410E005_9CLOT</name>
<dbReference type="InterPro" id="IPR000600">
    <property type="entry name" value="ROK"/>
</dbReference>
<evidence type="ECO:0000256" key="1">
    <source>
        <dbReference type="ARBA" id="ARBA00006479"/>
    </source>
</evidence>
<dbReference type="Pfam" id="PF00480">
    <property type="entry name" value="ROK"/>
    <property type="match status" value="1"/>
</dbReference>
<dbReference type="SUPFAM" id="SSF53067">
    <property type="entry name" value="Actin-like ATPase domain"/>
    <property type="match status" value="1"/>
</dbReference>
<evidence type="ECO:0000313" key="3">
    <source>
        <dbReference type="Proteomes" id="UP000286268"/>
    </source>
</evidence>
<dbReference type="KEGG" id="cmah:C1I91_24975"/>
<dbReference type="OrthoDB" id="9795247at2"/>
<dbReference type="PANTHER" id="PTHR18964:SF170">
    <property type="entry name" value="SUGAR KINASE"/>
    <property type="match status" value="1"/>
</dbReference>
<dbReference type="Gene3D" id="3.30.420.40">
    <property type="match status" value="2"/>
</dbReference>
<sequence length="295" mass="32326">MGKYVVIDVGGSSIKYALMDGEGKFYEKGSVKTPDTGIEEFIDTVGNIVDNFKENHEIVGLACSLPGAAEPKSGIIYGASAIQYIHGPNIKDLLSNRTQVRVSIENDANCAGLAEGWLGAAKDCENFICVVIGTGIGGCVVVNKKILRGKNLHGGEFGYMLMDDSDGIDEHTWSNTGSTFSLVKRVAKVKGIEVEELNGKKVFEMAEQGDEEVKQAIDKWYNYLVRGIFNLQYIIDPEKILIGGAISSRQDFYDIVNGRLSKMKSEYAKLDIIVEKCAFENDANLIGALYNFLYC</sequence>
<accession>A0A410E005</accession>
<dbReference type="PANTHER" id="PTHR18964">
    <property type="entry name" value="ROK (REPRESSOR, ORF, KINASE) FAMILY"/>
    <property type="match status" value="1"/>
</dbReference>
<dbReference type="Proteomes" id="UP000286268">
    <property type="component" value="Chromosome"/>
</dbReference>
<keyword evidence="3" id="KW-1185">Reference proteome</keyword>
<dbReference type="EMBL" id="CP025746">
    <property type="protein sequence ID" value="QAA34623.1"/>
    <property type="molecule type" value="Genomic_DNA"/>
</dbReference>
<dbReference type="AlphaFoldDB" id="A0A410E005"/>
<gene>
    <name evidence="2" type="ORF">C1I91_24975</name>
</gene>
<reference evidence="2 3" key="1">
    <citation type="submission" date="2018-01" db="EMBL/GenBank/DDBJ databases">
        <title>Genome Sequencing and Assembly of Anaerobacter polyendosporus strain CT4.</title>
        <authorList>
            <person name="Tachaapaikoon C."/>
            <person name="Sutheeworapong S."/>
            <person name="Jenjaroenpun P."/>
            <person name="Wongsurawat T."/>
            <person name="Nookeaw I."/>
            <person name="Cheawchanlertfa P."/>
            <person name="Kosugi A."/>
            <person name="Cheevadhanarak S."/>
            <person name="Ratanakhanokchai K."/>
        </authorList>
    </citation>
    <scope>NUCLEOTIDE SEQUENCE [LARGE SCALE GENOMIC DNA]</scope>
    <source>
        <strain evidence="2 3">CT4</strain>
    </source>
</reference>
<proteinExistence type="inferred from homology"/>
<protein>
    <submittedName>
        <fullName evidence="2">ROK family protein</fullName>
    </submittedName>
</protein>